<sequence>MCTVSYVPCRDGFVFTSNRDVSYLRTPAVPPKIHIEGHLPVLMPIDPQGEGTWIGVSPYFDVVCLLNGGFDFHQSAPPYRHSRGILVKNLLCASTFESFSARLDCHNIEPFTLIAVKGQHIHELVWTGEKVHIQKLPPNEPHIWSSSTLYTPEMQAMRRQWFEEHLSKYPHNAASMQIFHEKAGIGDPAVDVMMDRPSIQVGTVSTTMVHQQKGRFFIHYWDRKTNEHKKLTFEPRISRP</sequence>
<gene>
    <name evidence="1" type="ORF">PEPS_26790</name>
</gene>
<evidence type="ECO:0000313" key="1">
    <source>
        <dbReference type="EMBL" id="BDD00399.1"/>
    </source>
</evidence>
<dbReference type="PANTHER" id="PTHR17985">
    <property type="entry name" value="SER/THR-RICH PROTEIN T10 IN DGCR REGION"/>
    <property type="match status" value="1"/>
</dbReference>
<proteinExistence type="predicted"/>
<reference evidence="1 2" key="1">
    <citation type="submission" date="2021-12" db="EMBL/GenBank/DDBJ databases">
        <title>Genome sequencing of bacteria with rrn-lacking chromosome and rrn-plasmid.</title>
        <authorList>
            <person name="Anda M."/>
            <person name="Iwasaki W."/>
        </authorList>
    </citation>
    <scope>NUCLEOTIDE SEQUENCE [LARGE SCALE GENOMIC DNA]</scope>
    <source>
        <strain evidence="1 2">NBRC 101262</strain>
    </source>
</reference>
<organism evidence="1 2">
    <name type="scientific">Persicobacter psychrovividus</name>
    <dbReference type="NCBI Taxonomy" id="387638"/>
    <lineage>
        <taxon>Bacteria</taxon>
        <taxon>Pseudomonadati</taxon>
        <taxon>Bacteroidota</taxon>
        <taxon>Cytophagia</taxon>
        <taxon>Cytophagales</taxon>
        <taxon>Persicobacteraceae</taxon>
        <taxon>Persicobacter</taxon>
    </lineage>
</organism>
<dbReference type="PANTHER" id="PTHR17985:SF8">
    <property type="entry name" value="TRANSPORT AND GOLGI ORGANIZATION PROTEIN 2 HOMOLOG"/>
    <property type="match status" value="1"/>
</dbReference>
<evidence type="ECO:0000313" key="2">
    <source>
        <dbReference type="Proteomes" id="UP001354989"/>
    </source>
</evidence>
<dbReference type="Proteomes" id="UP001354989">
    <property type="component" value="Chromosome"/>
</dbReference>
<protein>
    <recommendedName>
        <fullName evidence="3">NRDE family protein</fullName>
    </recommendedName>
</protein>
<dbReference type="EMBL" id="AP025292">
    <property type="protein sequence ID" value="BDD00399.1"/>
    <property type="molecule type" value="Genomic_DNA"/>
</dbReference>
<dbReference type="InterPro" id="IPR008551">
    <property type="entry name" value="TANGO2"/>
</dbReference>
<accession>A0ABN6LC39</accession>
<name>A0ABN6LC39_9BACT</name>
<evidence type="ECO:0008006" key="3">
    <source>
        <dbReference type="Google" id="ProtNLM"/>
    </source>
</evidence>
<keyword evidence="2" id="KW-1185">Reference proteome</keyword>
<dbReference type="RefSeq" id="WP_338397302.1">
    <property type="nucleotide sequence ID" value="NZ_AP025292.1"/>
</dbReference>
<dbReference type="Pfam" id="PF05742">
    <property type="entry name" value="TANGO2"/>
    <property type="match status" value="1"/>
</dbReference>